<reference evidence="10" key="2">
    <citation type="submission" date="2023-05" db="EMBL/GenBank/DDBJ databases">
        <authorList>
            <person name="Schelkunov M.I."/>
        </authorList>
    </citation>
    <scope>NUCLEOTIDE SEQUENCE</scope>
    <source>
        <strain evidence="10">Hsosn_3</strain>
        <tissue evidence="10">Leaf</tissue>
    </source>
</reference>
<dbReference type="AlphaFoldDB" id="A0AAD8HHX8"/>
<evidence type="ECO:0000313" key="11">
    <source>
        <dbReference type="Proteomes" id="UP001237642"/>
    </source>
</evidence>
<evidence type="ECO:0000313" key="10">
    <source>
        <dbReference type="EMBL" id="KAK1367642.1"/>
    </source>
</evidence>
<evidence type="ECO:0000256" key="5">
    <source>
        <dbReference type="ARBA" id="ARBA00022970"/>
    </source>
</evidence>
<evidence type="ECO:0000256" key="1">
    <source>
        <dbReference type="ARBA" id="ARBA00004167"/>
    </source>
</evidence>
<protein>
    <submittedName>
        <fullName evidence="10">Glutamine dumper 1</fullName>
    </submittedName>
</protein>
<keyword evidence="11" id="KW-1185">Reference proteome</keyword>
<dbReference type="PANTHER" id="PTHR33228">
    <property type="entry name" value="PROTEIN GLUTAMINE DUMPER 4-RELATED"/>
    <property type="match status" value="1"/>
</dbReference>
<comment type="similarity">
    <text evidence="2">Belongs to the GLUTAMINE DUMPER 1 (TC 9.B.60) family.</text>
</comment>
<dbReference type="Proteomes" id="UP001237642">
    <property type="component" value="Unassembled WGS sequence"/>
</dbReference>
<dbReference type="PANTHER" id="PTHR33228:SF49">
    <property type="entry name" value="PROTEIN GLUTAMINE DUMPER 5"/>
    <property type="match status" value="1"/>
</dbReference>
<evidence type="ECO:0000256" key="8">
    <source>
        <dbReference type="SAM" id="MobiDB-lite"/>
    </source>
</evidence>
<evidence type="ECO:0000256" key="3">
    <source>
        <dbReference type="ARBA" id="ARBA00022448"/>
    </source>
</evidence>
<sequence length="135" mass="14755">MRTKITSNLAAAATTIITKNTLSPPATTRSPWHSPVPYLFGSLAAMLGLITFALLILACSYWKKRGGGHERDIETGVKKPEKSKDFPGHEKVAVIMAGDEKPTFLATRLCNNRVCLVGKSEKKEEEDVEQKIGTV</sequence>
<organism evidence="10 11">
    <name type="scientific">Heracleum sosnowskyi</name>
    <dbReference type="NCBI Taxonomy" id="360622"/>
    <lineage>
        <taxon>Eukaryota</taxon>
        <taxon>Viridiplantae</taxon>
        <taxon>Streptophyta</taxon>
        <taxon>Embryophyta</taxon>
        <taxon>Tracheophyta</taxon>
        <taxon>Spermatophyta</taxon>
        <taxon>Magnoliopsida</taxon>
        <taxon>eudicotyledons</taxon>
        <taxon>Gunneridae</taxon>
        <taxon>Pentapetalae</taxon>
        <taxon>asterids</taxon>
        <taxon>campanulids</taxon>
        <taxon>Apiales</taxon>
        <taxon>Apiaceae</taxon>
        <taxon>Apioideae</taxon>
        <taxon>apioid superclade</taxon>
        <taxon>Tordylieae</taxon>
        <taxon>Tordyliinae</taxon>
        <taxon>Heracleum</taxon>
    </lineage>
</organism>
<keyword evidence="3" id="KW-0813">Transport</keyword>
<dbReference type="InterPro" id="IPR040359">
    <property type="entry name" value="GDU"/>
</dbReference>
<gene>
    <name evidence="10" type="ORF">POM88_033734</name>
</gene>
<name>A0AAD8HHX8_9APIA</name>
<dbReference type="EMBL" id="JAUIZM010000008">
    <property type="protein sequence ID" value="KAK1367642.1"/>
    <property type="molecule type" value="Genomic_DNA"/>
</dbReference>
<feature type="transmembrane region" description="Helical" evidence="9">
    <location>
        <begin position="38"/>
        <end position="62"/>
    </location>
</feature>
<feature type="region of interest" description="Disordered" evidence="8">
    <location>
        <begin position="66"/>
        <end position="85"/>
    </location>
</feature>
<accession>A0AAD8HHX8</accession>
<evidence type="ECO:0000256" key="7">
    <source>
        <dbReference type="ARBA" id="ARBA00023136"/>
    </source>
</evidence>
<reference evidence="10" key="1">
    <citation type="submission" date="2023-02" db="EMBL/GenBank/DDBJ databases">
        <title>Genome of toxic invasive species Heracleum sosnowskyi carries increased number of genes despite the absence of recent whole-genome duplications.</title>
        <authorList>
            <person name="Schelkunov M."/>
            <person name="Shtratnikova V."/>
            <person name="Makarenko M."/>
            <person name="Klepikova A."/>
            <person name="Omelchenko D."/>
            <person name="Novikova G."/>
            <person name="Obukhova E."/>
            <person name="Bogdanov V."/>
            <person name="Penin A."/>
            <person name="Logacheva M."/>
        </authorList>
    </citation>
    <scope>NUCLEOTIDE SEQUENCE</scope>
    <source>
        <strain evidence="10">Hsosn_3</strain>
        <tissue evidence="10">Leaf</tissue>
    </source>
</reference>
<feature type="compositionally biased region" description="Basic and acidic residues" evidence="8">
    <location>
        <begin position="67"/>
        <end position="85"/>
    </location>
</feature>
<keyword evidence="6 9" id="KW-1133">Transmembrane helix</keyword>
<dbReference type="GO" id="GO:0016020">
    <property type="term" value="C:membrane"/>
    <property type="evidence" value="ECO:0007669"/>
    <property type="project" value="UniProtKB-SubCell"/>
</dbReference>
<evidence type="ECO:0000256" key="2">
    <source>
        <dbReference type="ARBA" id="ARBA00009977"/>
    </source>
</evidence>
<evidence type="ECO:0000256" key="6">
    <source>
        <dbReference type="ARBA" id="ARBA00022989"/>
    </source>
</evidence>
<comment type="caution">
    <text evidence="10">The sequence shown here is derived from an EMBL/GenBank/DDBJ whole genome shotgun (WGS) entry which is preliminary data.</text>
</comment>
<dbReference type="GO" id="GO:0080143">
    <property type="term" value="P:regulation of amino acid export"/>
    <property type="evidence" value="ECO:0007669"/>
    <property type="project" value="InterPro"/>
</dbReference>
<keyword evidence="5" id="KW-0029">Amino-acid transport</keyword>
<comment type="subcellular location">
    <subcellularLocation>
        <location evidence="1">Membrane</location>
        <topology evidence="1">Single-pass membrane protein</topology>
    </subcellularLocation>
</comment>
<keyword evidence="7 9" id="KW-0472">Membrane</keyword>
<keyword evidence="4 9" id="KW-0812">Transmembrane</keyword>
<proteinExistence type="inferred from homology"/>
<dbReference type="GO" id="GO:0006865">
    <property type="term" value="P:amino acid transport"/>
    <property type="evidence" value="ECO:0007669"/>
    <property type="project" value="UniProtKB-KW"/>
</dbReference>
<evidence type="ECO:0000256" key="4">
    <source>
        <dbReference type="ARBA" id="ARBA00022692"/>
    </source>
</evidence>
<evidence type="ECO:0000256" key="9">
    <source>
        <dbReference type="SAM" id="Phobius"/>
    </source>
</evidence>